<dbReference type="PROSITE" id="PS01359">
    <property type="entry name" value="ZF_PHD_1"/>
    <property type="match status" value="1"/>
</dbReference>
<feature type="compositionally biased region" description="Polar residues" evidence="5">
    <location>
        <begin position="1053"/>
        <end position="1075"/>
    </location>
</feature>
<dbReference type="InterPro" id="IPR001965">
    <property type="entry name" value="Znf_PHD"/>
</dbReference>
<evidence type="ECO:0000313" key="8">
    <source>
        <dbReference type="Proteomes" id="UP000596742"/>
    </source>
</evidence>
<dbReference type="Gene3D" id="2.170.270.10">
    <property type="entry name" value="SET domain"/>
    <property type="match status" value="1"/>
</dbReference>
<feature type="compositionally biased region" description="Low complexity" evidence="5">
    <location>
        <begin position="1449"/>
        <end position="1474"/>
    </location>
</feature>
<feature type="compositionally biased region" description="Basic and acidic residues" evidence="5">
    <location>
        <begin position="1510"/>
        <end position="1535"/>
    </location>
</feature>
<dbReference type="GO" id="GO:0008270">
    <property type="term" value="F:zinc ion binding"/>
    <property type="evidence" value="ECO:0007669"/>
    <property type="project" value="UniProtKB-KW"/>
</dbReference>
<keyword evidence="4" id="KW-0156">Chromatin regulator</keyword>
<dbReference type="GO" id="GO:0032259">
    <property type="term" value="P:methylation"/>
    <property type="evidence" value="ECO:0007669"/>
    <property type="project" value="UniProtKB-KW"/>
</dbReference>
<dbReference type="OrthoDB" id="1928087at2759"/>
<dbReference type="EC" id="2.1.1.43" evidence="7"/>
<evidence type="ECO:0000256" key="2">
    <source>
        <dbReference type="ARBA" id="ARBA00022771"/>
    </source>
</evidence>
<keyword evidence="2" id="KW-0863">Zinc-finger</keyword>
<feature type="compositionally biased region" description="Basic residues" evidence="5">
    <location>
        <begin position="753"/>
        <end position="769"/>
    </location>
</feature>
<reference evidence="7" key="1">
    <citation type="submission" date="2018-11" db="EMBL/GenBank/DDBJ databases">
        <authorList>
            <person name="Alioto T."/>
            <person name="Alioto T."/>
        </authorList>
    </citation>
    <scope>NUCLEOTIDE SEQUENCE</scope>
</reference>
<feature type="region of interest" description="Disordered" evidence="5">
    <location>
        <begin position="1161"/>
        <end position="1222"/>
    </location>
</feature>
<dbReference type="InterPro" id="IPR001214">
    <property type="entry name" value="SET_dom"/>
</dbReference>
<dbReference type="SMART" id="SM00317">
    <property type="entry name" value="SET"/>
    <property type="match status" value="1"/>
</dbReference>
<dbReference type="Pfam" id="PF20826">
    <property type="entry name" value="PHD_5"/>
    <property type="match status" value="1"/>
</dbReference>
<dbReference type="PANTHER" id="PTHR46462">
    <property type="entry name" value="UPSET, ISOFORM A"/>
    <property type="match status" value="1"/>
</dbReference>
<sequence>MSVVLRVGAVNPDYYAGCTDADSYEDGSAAEDYSRPSSQSFPGCFGLPYQDHNYGAPPPPSPPPRVPSPVSFIDRSNGHIEVEEISVTSVGQQASVDVTSSDAVDDSITRCICDFTHDDGYMICCDKCSVWQHIDCMAVDRTNIPESYFCEICEPRTLDRDRARQIQLRKREFILAADSSTDTDPDEPVNRRMSQDMGKKGKPKKRTKILKSKDDKVRRTKKDKKDIKKEKENKDLSRRLRISLKERDSTSKKNLKNKMGKKSGFLSLITNDNAQQDPWDSSYSPWVDKYEEAKENQYSADMQAILGLKKLNGSLTCSGNYNYKRNGRLLVQLCHVTEVNKNRKGLEASETIGEGEPIIEYTGNVMLREQFDKANFYKRLNPFVLFNSMFDNIELCIDATSYGNIARFIRRSCKSNAEVKHTFEDGELTFIVVSTKVIPRGSEITIPYDYNYKECIYCVECACLRNNCPVAKYFKRKQNAQIKKEKEKVVPKNAVKAVKTPTTPIKVMNHQPKSPRSPAASLPRSPIKSPIRKSISIEEPIIKEEIEEVKLEVPPPPPPPPVVSPVKECVMEERLPEVKEEIPQDPNTDSGTDHQDTHSESEENPSTERARRLSREDRKMEAIMKAFEKMEKRQERRKEALARIDHTTKKPAAIGIKPTEEPKKEKFKAKCQEPKETKETKETRETRRTSERISRTSERISNAEEAKKEKAKIVEKVEVKPTVEEPVPTLPDPPAPPPVTPVLPIMPALPVKKVSHKKKKRSSSKRKSRINSSNIVKSEPQSQDECSNTVPSCPSTPVSAPPDVTNTPPSFKFLKTKKHLMNEWLSEKSQDVVPTLPPPPPSGQPSKIEPLEVQVEEDTMYVACRPSPRNALDHLRRNSTSAGCSPYSNLSSSSKQESSSIGSAKKRWLRQAMFDKPVPQNRSLSPIGLAGGSSPNPHVSLPSPGGSPPADYITPLKKRRLASYRESIDQPPTPSAAQGVVSSEQPEEVIDVQNPDPVLEAEMGPSRNNRNESEASIKPRLMDSLVRHSVDGACLNHRTSSDSQISADEGEKVTSNLESVSSNTDSVMESSNECDSQQEDDSVERNIDVSDNRLEAMEVDSTQSDSEKKEAVCDSTCKVEDNRACSSSITEASLVDSSSDVGVNEETNADSVEMSEIHVSQENVGSSNVSQVLDSQENVGSSNVSQVLDSQENVGSSNVSQVRDSQENVGSSNASQVLDSQENVGSSSVSELLVSQENVGSSNVSDISISRGNVGSSNVSDISISQGNVGSSNVLDRHVSHENVGSSSVSQENICSSNVLQENVGSSSDRHVRNYNFDVSSSSELHHFSSNLVESSQVTENVSVSSTEQTCSSYSATSEGGGMADSSMSENKTDLSDMGLADVSAVGDSTQYVNNTSATDSVGEPVASSSMAEDSGIMLDPLTPQDLLGPSKKKVSLLEYRKRQKEKTPVSTSTPSSSRPSSTTIIAPSSTTSPIHRHHRFSTLPSLPLFDSSPTKDNSSRYHFKSSSDLIRKKATETKEKRPQLSLSERLRMEFGLEDSEEEKDVEKDPSHRRQTSLSSSHIPPPPPPPPKQEPSSAPVSSSAFQHPQFPQPSVMLRGPSPVLVQNGQQPASAPIMTTMNGVPGPVGPSPVMPQIGPPHMLVNGTLSPVLPPQSPVLLPHPSNSSSGGKVIPSLLSIKTFPTRNLPNGNEPGTTTPSAGLVDQSNLFHSNNQGVSTNQHFAANHINNNSPVGFTPPSADMAQSSSQNPPIFNQNGTTSQQNFNGTNMPSNGPIVHEYNHGFHDQPAQKLYHSQDQRKKSNKFKRKHYNSYQDSGGGHFH</sequence>
<evidence type="ECO:0000256" key="4">
    <source>
        <dbReference type="ARBA" id="ARBA00022853"/>
    </source>
</evidence>
<feature type="region of interest" description="Disordered" evidence="5">
    <location>
        <begin position="1739"/>
        <end position="1820"/>
    </location>
</feature>
<feature type="region of interest" description="Disordered" evidence="5">
    <location>
        <begin position="500"/>
        <end position="534"/>
    </location>
</feature>
<protein>
    <submittedName>
        <fullName evidence="7">Histone-lysine N-methyltransferase MLL5</fullName>
        <ecNumber evidence="7">2.1.1.43</ecNumber>
    </submittedName>
</protein>
<gene>
    <name evidence="7" type="ORF">MGAL_10B061827</name>
</gene>
<accession>A0A8B6EPR7</accession>
<dbReference type="GO" id="GO:0006355">
    <property type="term" value="P:regulation of DNA-templated transcription"/>
    <property type="evidence" value="ECO:0007669"/>
    <property type="project" value="TreeGrafter"/>
</dbReference>
<feature type="domain" description="SET" evidence="6">
    <location>
        <begin position="329"/>
        <end position="449"/>
    </location>
</feature>
<feature type="compositionally biased region" description="Basic residues" evidence="5">
    <location>
        <begin position="200"/>
        <end position="210"/>
    </location>
</feature>
<dbReference type="Pfam" id="PF00856">
    <property type="entry name" value="SET"/>
    <property type="match status" value="1"/>
</dbReference>
<dbReference type="CDD" id="cd15550">
    <property type="entry name" value="PHD_MLL5"/>
    <property type="match status" value="1"/>
</dbReference>
<evidence type="ECO:0000256" key="3">
    <source>
        <dbReference type="ARBA" id="ARBA00022833"/>
    </source>
</evidence>
<feature type="region of interest" description="Disordered" evidence="5">
    <location>
        <begin position="1394"/>
        <end position="1648"/>
    </location>
</feature>
<dbReference type="InterPro" id="IPR019786">
    <property type="entry name" value="Zinc_finger_PHD-type_CS"/>
</dbReference>
<dbReference type="PANTHER" id="PTHR46462:SF3">
    <property type="entry name" value="UPSET, ISOFORM A"/>
    <property type="match status" value="1"/>
</dbReference>
<feature type="compositionally biased region" description="Basic and acidic residues" evidence="5">
    <location>
        <begin position="591"/>
        <end position="648"/>
    </location>
</feature>
<feature type="compositionally biased region" description="Polar residues" evidence="5">
    <location>
        <begin position="779"/>
        <end position="809"/>
    </location>
</feature>
<dbReference type="GO" id="GO:0070210">
    <property type="term" value="C:Rpd3L-Expanded complex"/>
    <property type="evidence" value="ECO:0007669"/>
    <property type="project" value="TreeGrafter"/>
</dbReference>
<evidence type="ECO:0000259" key="6">
    <source>
        <dbReference type="PROSITE" id="PS50280"/>
    </source>
</evidence>
<dbReference type="SUPFAM" id="SSF57903">
    <property type="entry name" value="FYVE/PHD zinc finger"/>
    <property type="match status" value="1"/>
</dbReference>
<keyword evidence="1" id="KW-0479">Metal-binding</keyword>
<keyword evidence="7" id="KW-0489">Methyltransferase</keyword>
<feature type="region of interest" description="Disordered" evidence="5">
    <location>
        <begin position="576"/>
        <end position="811"/>
    </location>
</feature>
<feature type="compositionally biased region" description="Basic and acidic residues" evidence="5">
    <location>
        <begin position="1009"/>
        <end position="1030"/>
    </location>
</feature>
<feature type="compositionally biased region" description="Basic and acidic residues" evidence="5">
    <location>
        <begin position="211"/>
        <end position="251"/>
    </location>
</feature>
<dbReference type="CDD" id="cd10529">
    <property type="entry name" value="SET_SETD5-like"/>
    <property type="match status" value="1"/>
</dbReference>
<dbReference type="InterPro" id="IPR011011">
    <property type="entry name" value="Znf_FYVE_PHD"/>
</dbReference>
<feature type="compositionally biased region" description="Polar residues" evidence="5">
    <location>
        <begin position="1604"/>
        <end position="1621"/>
    </location>
</feature>
<dbReference type="InterPro" id="IPR046341">
    <property type="entry name" value="SET_dom_sf"/>
</dbReference>
<dbReference type="GO" id="GO:0034967">
    <property type="term" value="C:Set3 complex"/>
    <property type="evidence" value="ECO:0007669"/>
    <property type="project" value="TreeGrafter"/>
</dbReference>
<keyword evidence="7" id="KW-0808">Transferase</keyword>
<feature type="region of interest" description="Disordered" evidence="5">
    <location>
        <begin position="179"/>
        <end position="259"/>
    </location>
</feature>
<organism evidence="7 8">
    <name type="scientific">Mytilus galloprovincialis</name>
    <name type="common">Mediterranean mussel</name>
    <dbReference type="NCBI Taxonomy" id="29158"/>
    <lineage>
        <taxon>Eukaryota</taxon>
        <taxon>Metazoa</taxon>
        <taxon>Spiralia</taxon>
        <taxon>Lophotrochozoa</taxon>
        <taxon>Mollusca</taxon>
        <taxon>Bivalvia</taxon>
        <taxon>Autobranchia</taxon>
        <taxon>Pteriomorphia</taxon>
        <taxon>Mytilida</taxon>
        <taxon>Mytiloidea</taxon>
        <taxon>Mytilidae</taxon>
        <taxon>Mytilinae</taxon>
        <taxon>Mytilus</taxon>
    </lineage>
</organism>
<feature type="compositionally biased region" description="Pro residues" evidence="5">
    <location>
        <begin position="728"/>
        <end position="741"/>
    </location>
</feature>
<evidence type="ECO:0000256" key="1">
    <source>
        <dbReference type="ARBA" id="ARBA00022723"/>
    </source>
</evidence>
<dbReference type="Gene3D" id="3.30.40.10">
    <property type="entry name" value="Zinc/RING finger domain, C3HC4 (zinc finger)"/>
    <property type="match status" value="1"/>
</dbReference>
<dbReference type="GO" id="GO:0006325">
    <property type="term" value="P:chromatin organization"/>
    <property type="evidence" value="ECO:0007669"/>
    <property type="project" value="UniProtKB-KW"/>
</dbReference>
<keyword evidence="8" id="KW-1185">Reference proteome</keyword>
<evidence type="ECO:0000256" key="5">
    <source>
        <dbReference type="SAM" id="MobiDB-lite"/>
    </source>
</evidence>
<dbReference type="GO" id="GO:0008168">
    <property type="term" value="F:methyltransferase activity"/>
    <property type="evidence" value="ECO:0007669"/>
    <property type="project" value="UniProtKB-KW"/>
</dbReference>
<feature type="compositionally biased region" description="Basic and acidic residues" evidence="5">
    <location>
        <begin position="188"/>
        <end position="199"/>
    </location>
</feature>
<keyword evidence="3" id="KW-0862">Zinc</keyword>
<feature type="compositionally biased region" description="Basic and acidic residues" evidence="5">
    <location>
        <begin position="1083"/>
        <end position="1096"/>
    </location>
</feature>
<name>A0A8B6EPR7_MYTGA</name>
<feature type="region of interest" description="Disordered" evidence="5">
    <location>
        <begin position="866"/>
        <end position="1109"/>
    </location>
</feature>
<feature type="compositionally biased region" description="Basic residues" evidence="5">
    <location>
        <begin position="1799"/>
        <end position="1808"/>
    </location>
</feature>
<proteinExistence type="predicted"/>
<evidence type="ECO:0000313" key="7">
    <source>
        <dbReference type="EMBL" id="VDI36979.1"/>
    </source>
</evidence>
<dbReference type="SMART" id="SM00249">
    <property type="entry name" value="PHD"/>
    <property type="match status" value="1"/>
</dbReference>
<feature type="compositionally biased region" description="Polar residues" evidence="5">
    <location>
        <begin position="1741"/>
        <end position="1770"/>
    </location>
</feature>
<feature type="compositionally biased region" description="Low complexity" evidence="5">
    <location>
        <begin position="888"/>
        <end position="903"/>
    </location>
</feature>
<feature type="compositionally biased region" description="Polar residues" evidence="5">
    <location>
        <begin position="878"/>
        <end position="887"/>
    </location>
</feature>
<dbReference type="InterPro" id="IPR013083">
    <property type="entry name" value="Znf_RING/FYVE/PHD"/>
</dbReference>
<feature type="region of interest" description="Disordered" evidence="5">
    <location>
        <begin position="825"/>
        <end position="850"/>
    </location>
</feature>
<comment type="caution">
    <text evidence="7">The sequence shown here is derived from an EMBL/GenBank/DDBJ whole genome shotgun (WGS) entry which is preliminary data.</text>
</comment>
<dbReference type="FunFam" id="3.30.40.10:FF:000150">
    <property type="entry name" value="Inactive histone-lysine N-methyltransferase 2E"/>
    <property type="match status" value="1"/>
</dbReference>
<dbReference type="PROSITE" id="PS50280">
    <property type="entry name" value="SET"/>
    <property type="match status" value="1"/>
</dbReference>
<feature type="compositionally biased region" description="Basic and acidic residues" evidence="5">
    <location>
        <begin position="658"/>
        <end position="723"/>
    </location>
</feature>
<dbReference type="EMBL" id="UYJE01005391">
    <property type="protein sequence ID" value="VDI36979.1"/>
    <property type="molecule type" value="Genomic_DNA"/>
</dbReference>
<feature type="compositionally biased region" description="Pro residues" evidence="5">
    <location>
        <begin position="1563"/>
        <end position="1573"/>
    </location>
</feature>
<feature type="compositionally biased region" description="Polar residues" evidence="5">
    <location>
        <begin position="1339"/>
        <end position="1358"/>
    </location>
</feature>
<feature type="region of interest" description="Disordered" evidence="5">
    <location>
        <begin position="1339"/>
        <end position="1374"/>
    </location>
</feature>
<feature type="compositionally biased region" description="Polar residues" evidence="5">
    <location>
        <begin position="1037"/>
        <end position="1046"/>
    </location>
</feature>
<dbReference type="SUPFAM" id="SSF82199">
    <property type="entry name" value="SET domain"/>
    <property type="match status" value="1"/>
</dbReference>
<dbReference type="Proteomes" id="UP000596742">
    <property type="component" value="Unassembled WGS sequence"/>
</dbReference>
<feature type="compositionally biased region" description="Low complexity" evidence="5">
    <location>
        <begin position="514"/>
        <end position="534"/>
    </location>
</feature>
<feature type="compositionally biased region" description="Polar residues" evidence="5">
    <location>
        <begin position="1161"/>
        <end position="1221"/>
    </location>
</feature>